<gene>
    <name evidence="1" type="ORF">SAMN04489742_2014</name>
</gene>
<dbReference type="AlphaFoldDB" id="A0A1H1CQI6"/>
<reference evidence="1 2" key="1">
    <citation type="submission" date="2016-10" db="EMBL/GenBank/DDBJ databases">
        <authorList>
            <person name="de Groot N.N."/>
        </authorList>
    </citation>
    <scope>NUCLEOTIDE SEQUENCE [LARGE SCALE GENOMIC DNA]</scope>
    <source>
        <strain evidence="1 2">DSM 20117</strain>
    </source>
</reference>
<evidence type="ECO:0000313" key="1">
    <source>
        <dbReference type="EMBL" id="SDQ65806.1"/>
    </source>
</evidence>
<keyword evidence="2" id="KW-1185">Reference proteome</keyword>
<dbReference type="EMBL" id="FNKH01000002">
    <property type="protein sequence ID" value="SDQ65806.1"/>
    <property type="molecule type" value="Genomic_DNA"/>
</dbReference>
<proteinExistence type="predicted"/>
<accession>A0A1H1CQI6</accession>
<evidence type="ECO:0000313" key="2">
    <source>
        <dbReference type="Proteomes" id="UP000181917"/>
    </source>
</evidence>
<organism evidence="1 2">
    <name type="scientific">Crystallibacter crystallopoietes</name>
    <dbReference type="NCBI Taxonomy" id="37928"/>
    <lineage>
        <taxon>Bacteria</taxon>
        <taxon>Bacillati</taxon>
        <taxon>Actinomycetota</taxon>
        <taxon>Actinomycetes</taxon>
        <taxon>Micrococcales</taxon>
        <taxon>Micrococcaceae</taxon>
        <taxon>Crystallibacter</taxon>
    </lineage>
</organism>
<protein>
    <submittedName>
        <fullName evidence="1">Uncharacterized protein</fullName>
    </submittedName>
</protein>
<sequence>MGCVESQWLLAWRLLALIITGYETGSALPNYARKAIRSTMLLRSSSLLIVVSGLLIKVGQDCEEVTAGI</sequence>
<name>A0A1H1CQI6_9MICC</name>
<dbReference type="Proteomes" id="UP000181917">
    <property type="component" value="Unassembled WGS sequence"/>
</dbReference>